<feature type="region of interest" description="Disordered" evidence="1">
    <location>
        <begin position="247"/>
        <end position="323"/>
    </location>
</feature>
<gene>
    <name evidence="2" type="ORF">g.65318</name>
</gene>
<organism evidence="2">
    <name type="scientific">Sipha flava</name>
    <name type="common">yellow sugarcane aphid</name>
    <dbReference type="NCBI Taxonomy" id="143950"/>
    <lineage>
        <taxon>Eukaryota</taxon>
        <taxon>Metazoa</taxon>
        <taxon>Ecdysozoa</taxon>
        <taxon>Arthropoda</taxon>
        <taxon>Hexapoda</taxon>
        <taxon>Insecta</taxon>
        <taxon>Pterygota</taxon>
        <taxon>Neoptera</taxon>
        <taxon>Paraneoptera</taxon>
        <taxon>Hemiptera</taxon>
        <taxon>Sternorrhyncha</taxon>
        <taxon>Aphidomorpha</taxon>
        <taxon>Aphidoidea</taxon>
        <taxon>Aphididae</taxon>
        <taxon>Sipha</taxon>
    </lineage>
</organism>
<evidence type="ECO:0000313" key="2">
    <source>
        <dbReference type="EMBL" id="MBY71301.1"/>
    </source>
</evidence>
<dbReference type="AlphaFoldDB" id="A0A2S2Q0W1"/>
<feature type="region of interest" description="Disordered" evidence="1">
    <location>
        <begin position="347"/>
        <end position="394"/>
    </location>
</feature>
<feature type="region of interest" description="Disordered" evidence="1">
    <location>
        <begin position="84"/>
        <end position="148"/>
    </location>
</feature>
<feature type="compositionally biased region" description="Basic and acidic residues" evidence="1">
    <location>
        <begin position="379"/>
        <end position="391"/>
    </location>
</feature>
<proteinExistence type="predicted"/>
<evidence type="ECO:0000256" key="1">
    <source>
        <dbReference type="SAM" id="MobiDB-lite"/>
    </source>
</evidence>
<feature type="compositionally biased region" description="Basic residues" evidence="1">
    <location>
        <begin position="256"/>
        <end position="265"/>
    </location>
</feature>
<dbReference type="EMBL" id="GGMS01002098">
    <property type="protein sequence ID" value="MBY71301.1"/>
    <property type="molecule type" value="Transcribed_RNA"/>
</dbReference>
<name>A0A2S2Q0W1_9HEMI</name>
<protein>
    <submittedName>
        <fullName evidence="2">Uncharacterized protein</fullName>
    </submittedName>
</protein>
<feature type="compositionally biased region" description="Pro residues" evidence="1">
    <location>
        <begin position="286"/>
        <end position="306"/>
    </location>
</feature>
<feature type="compositionally biased region" description="Basic and acidic residues" evidence="1">
    <location>
        <begin position="126"/>
        <end position="142"/>
    </location>
</feature>
<sequence length="452" mass="49909">MSTGRMDTAGITIAGASPPRFGAPPSRANESAGFHGPQLLVGRHVLLHGGLPTTGPCATTAGDVRVQHSAGVLVAGRRRLQGSETLHRNPYVSERRSLRRHRSGLFTGQLGRRGRGRRRLPAEPVPDLRQDVRASQHAEDPPAHALGRKAVPVRRLQQIVQPGGQPDGTRAHALRRKTVPVPDMRPPVLAVVVRHHAHAHPLGRATVPVPVVQESVQRLVHAHQTPEDTLGRKAVPVQAVSAPVLAVRQPEQAHARAQRHERRGHTAAGMTVADVHYRRRRRPPSSSLPPSSPPSPSPPLPRPRPPAARRADDTRARSPRSQPRRWLLPRLRLLLLLLLLLQRRRGRRMRGQTRTTVSPRGDGLRAKHASPKRSTAASERPRVRSSVRSDPRANPFVYDRAERLPKSADRASSPISMTRSVFRFDLVPVVRVRYPVAHFTPYPCGRPRVTDV</sequence>
<accession>A0A2S2Q0W1</accession>
<reference evidence="2" key="1">
    <citation type="submission" date="2018-04" db="EMBL/GenBank/DDBJ databases">
        <title>Transcriptome assembly of Sipha flava.</title>
        <authorList>
            <person name="Scully E.D."/>
            <person name="Geib S.M."/>
            <person name="Palmer N.A."/>
            <person name="Koch K."/>
            <person name="Bradshaw J."/>
            <person name="Heng-Moss T."/>
            <person name="Sarath G."/>
        </authorList>
    </citation>
    <scope>NUCLEOTIDE SEQUENCE</scope>
</reference>
<feature type="region of interest" description="Disordered" evidence="1">
    <location>
        <begin position="1"/>
        <end position="34"/>
    </location>
</feature>